<protein>
    <recommendedName>
        <fullName evidence="4">Excreted virulence factor EspC (Type VII ESX diderm)</fullName>
    </recommendedName>
</protein>
<accession>A0ABT9P4L5</accession>
<dbReference type="Proteomes" id="UP001235712">
    <property type="component" value="Unassembled WGS sequence"/>
</dbReference>
<sequence length="165" mass="17296">MGERVEVDLASLGTFATSVDGLASGHSSNADKHSQDLLARTGEMYAAGDAFYEAKAFALYHSRLAYSAGSMLTDTIAGLESLGSGARYCAANYAASDERNAEAQRRQSGDAETVPDSPVDEAFGSTQKNEYVPPGNSPEEVLARKEAINNARMQVTPPDVAGQGG</sequence>
<proteinExistence type="predicted"/>
<dbReference type="EMBL" id="JAUSQZ010000001">
    <property type="protein sequence ID" value="MDP9827491.1"/>
    <property type="molecule type" value="Genomic_DNA"/>
</dbReference>
<evidence type="ECO:0000313" key="2">
    <source>
        <dbReference type="EMBL" id="MDP9827491.1"/>
    </source>
</evidence>
<feature type="compositionally biased region" description="Basic and acidic residues" evidence="1">
    <location>
        <begin position="98"/>
        <end position="109"/>
    </location>
</feature>
<name>A0ABT9P4L5_9ACTN</name>
<evidence type="ECO:0000313" key="3">
    <source>
        <dbReference type="Proteomes" id="UP001235712"/>
    </source>
</evidence>
<dbReference type="RefSeq" id="WP_307243581.1">
    <property type="nucleotide sequence ID" value="NZ_JAUSQZ010000001.1"/>
</dbReference>
<organism evidence="2 3">
    <name type="scientific">Kineosporia succinea</name>
    <dbReference type="NCBI Taxonomy" id="84632"/>
    <lineage>
        <taxon>Bacteria</taxon>
        <taxon>Bacillati</taxon>
        <taxon>Actinomycetota</taxon>
        <taxon>Actinomycetes</taxon>
        <taxon>Kineosporiales</taxon>
        <taxon>Kineosporiaceae</taxon>
        <taxon>Kineosporia</taxon>
    </lineage>
</organism>
<evidence type="ECO:0008006" key="4">
    <source>
        <dbReference type="Google" id="ProtNLM"/>
    </source>
</evidence>
<comment type="caution">
    <text evidence="2">The sequence shown here is derived from an EMBL/GenBank/DDBJ whole genome shotgun (WGS) entry which is preliminary data.</text>
</comment>
<reference evidence="2 3" key="1">
    <citation type="submission" date="2023-07" db="EMBL/GenBank/DDBJ databases">
        <title>Sequencing the genomes of 1000 actinobacteria strains.</title>
        <authorList>
            <person name="Klenk H.-P."/>
        </authorList>
    </citation>
    <scope>NUCLEOTIDE SEQUENCE [LARGE SCALE GENOMIC DNA]</scope>
    <source>
        <strain evidence="2 3">DSM 44388</strain>
    </source>
</reference>
<evidence type="ECO:0000256" key="1">
    <source>
        <dbReference type="SAM" id="MobiDB-lite"/>
    </source>
</evidence>
<feature type="region of interest" description="Disordered" evidence="1">
    <location>
        <begin position="98"/>
        <end position="139"/>
    </location>
</feature>
<keyword evidence="3" id="KW-1185">Reference proteome</keyword>
<gene>
    <name evidence="2" type="ORF">J2S57_003240</name>
</gene>